<organism evidence="2 3">
    <name type="scientific">Porphyra umbilicalis</name>
    <name type="common">Purple laver</name>
    <name type="synonym">Red alga</name>
    <dbReference type="NCBI Taxonomy" id="2786"/>
    <lineage>
        <taxon>Eukaryota</taxon>
        <taxon>Rhodophyta</taxon>
        <taxon>Bangiophyceae</taxon>
        <taxon>Bangiales</taxon>
        <taxon>Bangiaceae</taxon>
        <taxon>Porphyra</taxon>
    </lineage>
</organism>
<dbReference type="Proteomes" id="UP000218209">
    <property type="component" value="Unassembled WGS sequence"/>
</dbReference>
<evidence type="ECO:0000313" key="2">
    <source>
        <dbReference type="EMBL" id="OSX77637.1"/>
    </source>
</evidence>
<evidence type="ECO:0000256" key="1">
    <source>
        <dbReference type="SAM" id="MobiDB-lite"/>
    </source>
</evidence>
<evidence type="ECO:0008006" key="4">
    <source>
        <dbReference type="Google" id="ProtNLM"/>
    </source>
</evidence>
<proteinExistence type="predicted"/>
<name>A0A1X6P9X7_PORUM</name>
<feature type="non-terminal residue" evidence="2">
    <location>
        <position position="568"/>
    </location>
</feature>
<dbReference type="InterPro" id="IPR012337">
    <property type="entry name" value="RNaseH-like_sf"/>
</dbReference>
<gene>
    <name evidence="2" type="ORF">BU14_0141s0020</name>
</gene>
<protein>
    <recommendedName>
        <fullName evidence="4">DUF659 domain-containing protein</fullName>
    </recommendedName>
</protein>
<accession>A0A1X6P9X7</accession>
<reference evidence="2 3" key="1">
    <citation type="submission" date="2017-03" db="EMBL/GenBank/DDBJ databases">
        <title>WGS assembly of Porphyra umbilicalis.</title>
        <authorList>
            <person name="Brawley S.H."/>
            <person name="Blouin N.A."/>
            <person name="Ficko-Blean E."/>
            <person name="Wheeler G.L."/>
            <person name="Lohr M."/>
            <person name="Goodson H.V."/>
            <person name="Jenkins J.W."/>
            <person name="Blaby-Haas C.E."/>
            <person name="Helliwell K.E."/>
            <person name="Chan C."/>
            <person name="Marriage T."/>
            <person name="Bhattacharya D."/>
            <person name="Klein A.S."/>
            <person name="Badis Y."/>
            <person name="Brodie J."/>
            <person name="Cao Y."/>
            <person name="Collen J."/>
            <person name="Dittami S.M."/>
            <person name="Gachon C.M."/>
            <person name="Green B.R."/>
            <person name="Karpowicz S."/>
            <person name="Kim J.W."/>
            <person name="Kudahl U."/>
            <person name="Lin S."/>
            <person name="Michel G."/>
            <person name="Mittag M."/>
            <person name="Olson B.J."/>
            <person name="Pangilinan J."/>
            <person name="Peng Y."/>
            <person name="Qiu H."/>
            <person name="Shu S."/>
            <person name="Singer J.T."/>
            <person name="Smith A.G."/>
            <person name="Sprecher B.N."/>
            <person name="Wagner V."/>
            <person name="Wang W."/>
            <person name="Wang Z.-Y."/>
            <person name="Yan J."/>
            <person name="Yarish C."/>
            <person name="Zoeuner-Riek S."/>
            <person name="Zhuang Y."/>
            <person name="Zou Y."/>
            <person name="Lindquist E.A."/>
            <person name="Grimwood J."/>
            <person name="Barry K."/>
            <person name="Rokhsar D.S."/>
            <person name="Schmutz J."/>
            <person name="Stiller J.W."/>
            <person name="Grossman A.R."/>
            <person name="Prochnik S.E."/>
        </authorList>
    </citation>
    <scope>NUCLEOTIDE SEQUENCE [LARGE SCALE GENOMIC DNA]</scope>
    <source>
        <strain evidence="2">4086291</strain>
    </source>
</reference>
<dbReference type="OrthoDB" id="1607513at2759"/>
<dbReference type="EMBL" id="KV918832">
    <property type="protein sequence ID" value="OSX77637.1"/>
    <property type="molecule type" value="Genomic_DNA"/>
</dbReference>
<keyword evidence="3" id="KW-1185">Reference proteome</keyword>
<feature type="compositionally biased region" description="Low complexity" evidence="1">
    <location>
        <begin position="10"/>
        <end position="23"/>
    </location>
</feature>
<evidence type="ECO:0000313" key="3">
    <source>
        <dbReference type="Proteomes" id="UP000218209"/>
    </source>
</evidence>
<sequence length="568" mass="60796">MASPVVVSGQSTSAAPTAQTASQVPGGGPAPPPTRKRGRPSAEASTHFVIDKKNKKMTCRACLGILSHQSARYKTHLLSCDKFKTKDADAYRRLLSSHASPAASATEGSGGGPSRAHSVAATNAFYMSMSVEHAEAVSLAYAEAVFASGGKFGYCADEEEWGVFWGKLVGGAWRPPSRQTMSTKYVNTVFSKVDAEVRGILCTMPGGCFQCDAWTDPSGSQVFSALFGGSILFYLSSFRMAGSRETADALVAKIKEQMALLAVPAGDTWRDQHNTGIVTDSPNVNLSARRKLLEGGDFTFAYGCASHAMNNLCRDILKIPAALRALAFCTALAKLFGNHHLPHYHLCLQQALEPTPPPTLKLFSPTRWTGSAALLTSTLKNRSAISTVLFKAQQKNITMDFPDSLFAAVLDNSNWDAVSVWEPVLRNIAAITDYLQADTTPLSGVHAAFLCLEASLVPSSVSGSMRAEILGFIKARYATIFSHVHILAFYLDPLFMPYKEVSRASAVKPFEGTDGAACLDATKRLLRAAPAAEQAVITTQVTQTILGNYPFLQTGATSESAKQVPPHA</sequence>
<dbReference type="SUPFAM" id="SSF53098">
    <property type="entry name" value="Ribonuclease H-like"/>
    <property type="match status" value="1"/>
</dbReference>
<feature type="region of interest" description="Disordered" evidence="1">
    <location>
        <begin position="1"/>
        <end position="49"/>
    </location>
</feature>
<dbReference type="AlphaFoldDB" id="A0A1X6P9X7"/>